<organism evidence="2 3">
    <name type="scientific">Hydrococcus rivularis NIES-593</name>
    <dbReference type="NCBI Taxonomy" id="1921803"/>
    <lineage>
        <taxon>Bacteria</taxon>
        <taxon>Bacillati</taxon>
        <taxon>Cyanobacteriota</taxon>
        <taxon>Cyanophyceae</taxon>
        <taxon>Pleurocapsales</taxon>
        <taxon>Hydrococcaceae</taxon>
        <taxon>Hydrococcus</taxon>
    </lineage>
</organism>
<feature type="region of interest" description="Disordered" evidence="1">
    <location>
        <begin position="363"/>
        <end position="434"/>
    </location>
</feature>
<comment type="caution">
    <text evidence="2">The sequence shown here is derived from an EMBL/GenBank/DDBJ whole genome shotgun (WGS) entry which is preliminary data.</text>
</comment>
<dbReference type="EMBL" id="MRCB01000001">
    <property type="protein sequence ID" value="OKH26884.1"/>
    <property type="molecule type" value="Genomic_DNA"/>
</dbReference>
<name>A0A1U7HTM8_9CYAN</name>
<feature type="compositionally biased region" description="Polar residues" evidence="1">
    <location>
        <begin position="74"/>
        <end position="84"/>
    </location>
</feature>
<evidence type="ECO:0000256" key="1">
    <source>
        <dbReference type="SAM" id="MobiDB-lite"/>
    </source>
</evidence>
<evidence type="ECO:0000313" key="2">
    <source>
        <dbReference type="EMBL" id="OKH26884.1"/>
    </source>
</evidence>
<sequence length="485" mass="54633">MSSSAPGPYKSRLFNFLNRQSLQFKDRFEKTGRHLKVALEWGVQILIYPMYLLVQAGRMAGRQLGKTVEKAQLPASSSPTETQPNSPPADRPIAQVLQAIEVAIAPESSSNSSPQPTELLAGIQQQTQSTLKTSDLLRSRSTENLAVRSSSKTAKSSQIIVRGIASSLQTRDLVLVTSDNQILDIFSGEQQKTLQKRIYWEIANFWYERRLQQEAANPFPELVSSFEQNSDNVLPPARLFWKVMHWVQTSPIAIAIDLFGESHLVRSPSADATLSPSEPQTVRDRSVEWLQRLQTGLKSSQQPATSEPDPFQIQALIQAAIDYFFGQRQEQLQLSGDETAKASPAEIEDPWLSWDDLYSETETVSTSDRTSRLGDSVPTQLPPPSAKLVKSQKSFSTLRHSSRDRQAKPAVRHQNVAEVKQPSSIVPSQPMDDSLELDPDWIETKATPVGYVKHPLERILEWLDRLLLLTEEWVASIWRWLRQRS</sequence>
<keyword evidence="3" id="KW-1185">Reference proteome</keyword>
<reference evidence="2 3" key="1">
    <citation type="submission" date="2016-11" db="EMBL/GenBank/DDBJ databases">
        <title>Draft Genome Sequences of Nine Cyanobacterial Strains from Diverse Habitats.</title>
        <authorList>
            <person name="Zhu T."/>
            <person name="Hou S."/>
            <person name="Lu X."/>
            <person name="Hess W.R."/>
        </authorList>
    </citation>
    <scope>NUCLEOTIDE SEQUENCE [LARGE SCALE GENOMIC DNA]</scope>
    <source>
        <strain evidence="2 3">NIES-593</strain>
    </source>
</reference>
<dbReference type="AlphaFoldDB" id="A0A1U7HTM8"/>
<evidence type="ECO:0000313" key="3">
    <source>
        <dbReference type="Proteomes" id="UP000186868"/>
    </source>
</evidence>
<dbReference type="OrthoDB" id="502220at2"/>
<proteinExistence type="predicted"/>
<dbReference type="Proteomes" id="UP000186868">
    <property type="component" value="Unassembled WGS sequence"/>
</dbReference>
<accession>A0A1U7HTM8</accession>
<feature type="region of interest" description="Disordered" evidence="1">
    <location>
        <begin position="68"/>
        <end position="90"/>
    </location>
</feature>
<dbReference type="STRING" id="1921803.NIES593_02295"/>
<protein>
    <submittedName>
        <fullName evidence="2">Uncharacterized protein</fullName>
    </submittedName>
</protein>
<dbReference type="RefSeq" id="WP_073598013.1">
    <property type="nucleotide sequence ID" value="NZ_MRCB01000001.1"/>
</dbReference>
<gene>
    <name evidence="2" type="ORF">NIES593_02295</name>
</gene>